<keyword evidence="2" id="KW-0413">Isomerase</keyword>
<dbReference type="RefSeq" id="WP_045624340.1">
    <property type="nucleotide sequence ID" value="NZ_BAYM01000013.1"/>
</dbReference>
<gene>
    <name evidence="3" type="ORF">LC0644_0276</name>
</gene>
<comment type="caution">
    <text evidence="3">The sequence shown here is derived from an EMBL/GenBank/DDBJ whole genome shotgun (WGS) entry which is preliminary data.</text>
</comment>
<dbReference type="NCBIfam" id="TIGR00524">
    <property type="entry name" value="eIF-2B_rel"/>
    <property type="match status" value="1"/>
</dbReference>
<dbReference type="InterPro" id="IPR000649">
    <property type="entry name" value="IF-2B-related"/>
</dbReference>
<dbReference type="InterPro" id="IPR027363">
    <property type="entry name" value="M1Pi_N"/>
</dbReference>
<name>A0A0C9Q794_LACPA</name>
<dbReference type="GO" id="GO:0046523">
    <property type="term" value="F:S-methyl-5-thioribose-1-phosphate isomerase activity"/>
    <property type="evidence" value="ECO:0007669"/>
    <property type="project" value="TreeGrafter"/>
</dbReference>
<protein>
    <recommendedName>
        <fullName evidence="5">S-methyl-5-thioribose-1-phosphate isomerase</fullName>
    </recommendedName>
</protein>
<organism evidence="3 4">
    <name type="scientific">Lacticaseibacillus paracasei NRIC 0644</name>
    <dbReference type="NCBI Taxonomy" id="1435038"/>
    <lineage>
        <taxon>Bacteria</taxon>
        <taxon>Bacillati</taxon>
        <taxon>Bacillota</taxon>
        <taxon>Bacilli</taxon>
        <taxon>Lactobacillales</taxon>
        <taxon>Lactobacillaceae</taxon>
        <taxon>Lacticaseibacillus</taxon>
    </lineage>
</organism>
<dbReference type="SUPFAM" id="SSF100950">
    <property type="entry name" value="NagB/RpiA/CoA transferase-like"/>
    <property type="match status" value="1"/>
</dbReference>
<dbReference type="InterPro" id="IPR037171">
    <property type="entry name" value="NagB/RpiA_transferase-like"/>
</dbReference>
<dbReference type="NCBIfam" id="NF004326">
    <property type="entry name" value="PRK05720.1"/>
    <property type="match status" value="1"/>
</dbReference>
<evidence type="ECO:0000256" key="1">
    <source>
        <dbReference type="ARBA" id="ARBA00009117"/>
    </source>
</evidence>
<dbReference type="Proteomes" id="UP000032552">
    <property type="component" value="Unassembled WGS sequence"/>
</dbReference>
<dbReference type="Pfam" id="PF01008">
    <property type="entry name" value="IF-2B"/>
    <property type="match status" value="1"/>
</dbReference>
<sequence length="351" mass="39358">MDREDKGMPFLLKYENVAWYEDGEVRILDRRVFPTKKKFVHCTDYVEVIQAIRDMVTQSAGPYTAVGMGMALAAYQSKDKPKKEQIAFLKKASIELGNARPTTANRYRQITNRAFNVGTSVIEAGENASLAIFEDTIESMNRRYSLMQKVGNNLVELFPDGSGILTQCYGETIIGTMIRAARKANKTFRIFNAETRPFLQGARLTSSCFVEAGFETTLVTDNMTNFILERGDIDFYTSAADSISMDGNIANKIGTKQIAILANRVGVPYFVTGIPDLDKENKEAITIEYRDPQQVLNLMGQRIALDGVKAIYPAFDVTPPELIGAIVTDRGVFSPYDLRRYLESGEKEEFY</sequence>
<dbReference type="AlphaFoldDB" id="A0A0C9Q794"/>
<dbReference type="PANTHER" id="PTHR43475">
    <property type="entry name" value="METHYLTHIORIBOSE-1-PHOSPHATE ISOMERASE"/>
    <property type="match status" value="1"/>
</dbReference>
<evidence type="ECO:0008006" key="5">
    <source>
        <dbReference type="Google" id="ProtNLM"/>
    </source>
</evidence>
<dbReference type="Gene3D" id="1.20.120.420">
    <property type="entry name" value="translation initiation factor eif-2b, domain 1"/>
    <property type="match status" value="1"/>
</dbReference>
<evidence type="ECO:0000313" key="3">
    <source>
        <dbReference type="EMBL" id="GAN35687.1"/>
    </source>
</evidence>
<dbReference type="Gene3D" id="3.40.50.10470">
    <property type="entry name" value="Translation initiation factor eif-2b, domain 2"/>
    <property type="match status" value="1"/>
</dbReference>
<evidence type="ECO:0000256" key="2">
    <source>
        <dbReference type="ARBA" id="ARBA00023235"/>
    </source>
</evidence>
<proteinExistence type="inferred from homology"/>
<accession>A0A0C9Q794</accession>
<dbReference type="GO" id="GO:0019509">
    <property type="term" value="P:L-methionine salvage from methylthioadenosine"/>
    <property type="evidence" value="ECO:0007669"/>
    <property type="project" value="TreeGrafter"/>
</dbReference>
<dbReference type="EMBL" id="BAYM01000013">
    <property type="protein sequence ID" value="GAN35687.1"/>
    <property type="molecule type" value="Genomic_DNA"/>
</dbReference>
<evidence type="ECO:0000313" key="4">
    <source>
        <dbReference type="Proteomes" id="UP000032552"/>
    </source>
</evidence>
<comment type="similarity">
    <text evidence="1">Belongs to the eIF-2B alpha/beta/delta subunits family. MtnA subfamily.</text>
</comment>
<dbReference type="InterPro" id="IPR011559">
    <property type="entry name" value="Initiation_fac_2B_a/b/d"/>
</dbReference>
<reference evidence="4" key="1">
    <citation type="submission" date="2014-05" db="EMBL/GenBank/DDBJ databases">
        <title>Whole genome sequencing of Lactobacillus casei NRIC0644.</title>
        <authorList>
            <person name="Atarashi H."/>
            <person name="Yoshida Y."/>
            <person name="Fujimura S."/>
            <person name="Tanaka N."/>
            <person name="Shiwa Y."/>
            <person name="Yoshikawa H."/>
            <person name="Okada S."/>
            <person name="Nakagawa J."/>
        </authorList>
    </citation>
    <scope>NUCLEOTIDE SEQUENCE [LARGE SCALE GENOMIC DNA]</scope>
    <source>
        <strain evidence="4">NRIC0644</strain>
    </source>
</reference>
<dbReference type="InterPro" id="IPR042529">
    <property type="entry name" value="IF_2B-like_C"/>
</dbReference>
<dbReference type="PANTHER" id="PTHR43475:SF1">
    <property type="entry name" value="METHYLTHIORIBOSE-1-PHOSPHATE ISOMERASE"/>
    <property type="match status" value="1"/>
</dbReference>